<dbReference type="RefSeq" id="WP_381491655.1">
    <property type="nucleotide sequence ID" value="NZ_JBHTIK010000008.1"/>
</dbReference>
<dbReference type="PANTHER" id="PTHR13812">
    <property type="entry name" value="KETIMINE REDUCTASE MU-CRYSTALLIN"/>
    <property type="match status" value="1"/>
</dbReference>
<dbReference type="InterPro" id="IPR023401">
    <property type="entry name" value="ODC_N"/>
</dbReference>
<gene>
    <name evidence="1" type="ORF">ACFQ00_13305</name>
</gene>
<dbReference type="PANTHER" id="PTHR13812:SF19">
    <property type="entry name" value="KETIMINE REDUCTASE MU-CRYSTALLIN"/>
    <property type="match status" value="1"/>
</dbReference>
<dbReference type="Gene3D" id="3.30.1780.10">
    <property type="entry name" value="ornithine cyclodeaminase, domain 1"/>
    <property type="match status" value="1"/>
</dbReference>
<name>A0ABW3C526_SPHXN</name>
<organism evidence="1 2">
    <name type="scientific">Sphingosinicella xenopeptidilytica</name>
    <dbReference type="NCBI Taxonomy" id="364098"/>
    <lineage>
        <taxon>Bacteria</taxon>
        <taxon>Pseudomonadati</taxon>
        <taxon>Pseudomonadota</taxon>
        <taxon>Alphaproteobacteria</taxon>
        <taxon>Sphingomonadales</taxon>
        <taxon>Sphingosinicellaceae</taxon>
        <taxon>Sphingosinicella</taxon>
    </lineage>
</organism>
<evidence type="ECO:0000313" key="2">
    <source>
        <dbReference type="Proteomes" id="UP001597124"/>
    </source>
</evidence>
<proteinExistence type="predicted"/>
<protein>
    <submittedName>
        <fullName evidence="1">Ornithine cyclodeaminase family protein</fullName>
    </submittedName>
</protein>
<keyword evidence="2" id="KW-1185">Reference proteome</keyword>
<dbReference type="Pfam" id="PF02423">
    <property type="entry name" value="OCD_Mu_crystall"/>
    <property type="match status" value="1"/>
</dbReference>
<dbReference type="PIRSF" id="PIRSF001439">
    <property type="entry name" value="CryM"/>
    <property type="match status" value="1"/>
</dbReference>
<sequence>MSEAKAGASLIWLTEEQVASLVDINDAMAALRTGFIEEAEGRAKAIDKALGLWPGGAMHALGSMSTRQHYAGFKTWVHTERGATAIFSMFDMRDGRLLAVIEAATLGQIRTSAVSGLAADVLSRPGVDEMALVGTGAQALTQVAAVASVRPLRRLRVYSPTADKRAAFVTQARARFDFDIVDCPSLAEAVYAAPIVTLITRASTPFLDAGLLSPGVLLIAAGAILPANAEFMPDVLERSTSVYVDSLRNAQLNSRELRAHFGDDPAGWGAVRTLGSLLSEGAAPPADSDIILFKPMGTGLSDLSVAIMAYERAVAKGIGLAIDQPRRVSPRWRNAATV</sequence>
<evidence type="ECO:0000313" key="1">
    <source>
        <dbReference type="EMBL" id="MFD0849308.1"/>
    </source>
</evidence>
<dbReference type="InterPro" id="IPR003462">
    <property type="entry name" value="ODC_Mu_crystall"/>
</dbReference>
<dbReference type="InterPro" id="IPR036291">
    <property type="entry name" value="NAD(P)-bd_dom_sf"/>
</dbReference>
<comment type="caution">
    <text evidence="1">The sequence shown here is derived from an EMBL/GenBank/DDBJ whole genome shotgun (WGS) entry which is preliminary data.</text>
</comment>
<dbReference type="Gene3D" id="3.40.50.720">
    <property type="entry name" value="NAD(P)-binding Rossmann-like Domain"/>
    <property type="match status" value="1"/>
</dbReference>
<reference evidence="2" key="1">
    <citation type="journal article" date="2019" name="Int. J. Syst. Evol. Microbiol.">
        <title>The Global Catalogue of Microorganisms (GCM) 10K type strain sequencing project: providing services to taxonomists for standard genome sequencing and annotation.</title>
        <authorList>
            <consortium name="The Broad Institute Genomics Platform"/>
            <consortium name="The Broad Institute Genome Sequencing Center for Infectious Disease"/>
            <person name="Wu L."/>
            <person name="Ma J."/>
        </authorList>
    </citation>
    <scope>NUCLEOTIDE SEQUENCE [LARGE SCALE GENOMIC DNA]</scope>
    <source>
        <strain evidence="2">CCUG 52537</strain>
    </source>
</reference>
<dbReference type="EMBL" id="JBHTIK010000008">
    <property type="protein sequence ID" value="MFD0849308.1"/>
    <property type="molecule type" value="Genomic_DNA"/>
</dbReference>
<accession>A0ABW3C526</accession>
<dbReference type="Proteomes" id="UP001597124">
    <property type="component" value="Unassembled WGS sequence"/>
</dbReference>
<dbReference type="SUPFAM" id="SSF51735">
    <property type="entry name" value="NAD(P)-binding Rossmann-fold domains"/>
    <property type="match status" value="1"/>
</dbReference>